<sequence length="581" mass="62647">MTRFDRQRLRVAVLFLGFLHGVTASRCAGNACSPPVGNLASGRTLHTQSLCCSNSSLMADDPFLHPDTWWESGVTAAGEDEIHLDLEDRFCLTHVVMVFRSPRPAAMSLERSQDFGRTWETLKVFAENCSSAFGLPDDVSQQEALCTSRYSSAMPCTGGEVIFRSMAQGREMDNPYSPEALSILTLTNLRVRLLKPHRCPASPFTSSRGQRNAPQQAPNLSFLPKVPRRPSRNSTSFDSAPYAIFSLLAQGTCLCHGHAEQCLPTGGQNSLQSSGSVSVNVMAMHRAVTSLSECGAPRVAPVEVSVMTASTTRPAGSVNAAAQDTDAARVAPSPRLKPVHVSCRCDPVGSVPVRTSGEAGWCHPRSGQCHCKPGVGATICSHCLPGHWGFGLQGCRPCACPLTCDPVTGHCLESKPNGEFYNIPLGGKIPDLTHFHPHEENKSWSNELTVSALYDTGKCTCKERKVKSVSDLCRMKHSYVIKASVLSAHDKGTHAVVQVKVRKVLRSGVVLLSQGTHSLYPLSWTSRGCTCPVLNPGSEYLLAGSVEAESGRLLVTMQSLVVPWTSMLSFLVSEALRQGCL</sequence>
<dbReference type="Gene3D" id="2.60.120.260">
    <property type="entry name" value="Galactose-binding domain-like"/>
    <property type="match status" value="1"/>
</dbReference>
<dbReference type="InterPro" id="IPR002049">
    <property type="entry name" value="LE_dom"/>
</dbReference>
<keyword evidence="3 9" id="KW-0732">Signal</keyword>
<feature type="domain" description="Laminin EGF-like" evidence="10">
    <location>
        <begin position="343"/>
        <end position="397"/>
    </location>
</feature>
<comment type="subcellular location">
    <subcellularLocation>
        <location evidence="1">Secreted</location>
    </subcellularLocation>
</comment>
<protein>
    <recommendedName>
        <fullName evidence="15">Netrin-4</fullName>
    </recommendedName>
</protein>
<dbReference type="GO" id="GO:0009888">
    <property type="term" value="P:tissue development"/>
    <property type="evidence" value="ECO:0007669"/>
    <property type="project" value="TreeGrafter"/>
</dbReference>
<feature type="disulfide bond" evidence="7">
    <location>
        <begin position="371"/>
        <end position="380"/>
    </location>
</feature>
<dbReference type="EMBL" id="JAAGNN010000001">
    <property type="protein sequence ID" value="KAF4093587.1"/>
    <property type="molecule type" value="Genomic_DNA"/>
</dbReference>
<keyword evidence="14" id="KW-1185">Reference proteome</keyword>
<dbReference type="SMART" id="SM00643">
    <property type="entry name" value="C345C"/>
    <property type="match status" value="1"/>
</dbReference>
<keyword evidence="4 7" id="KW-1015">Disulfide bond</keyword>
<evidence type="ECO:0000256" key="7">
    <source>
        <dbReference type="PROSITE-ProRule" id="PRU00460"/>
    </source>
</evidence>
<name>A0A7J6BG37_AMEME</name>
<dbReference type="InterPro" id="IPR008993">
    <property type="entry name" value="TIMP-like_OB-fold"/>
</dbReference>
<feature type="signal peptide" evidence="9">
    <location>
        <begin position="1"/>
        <end position="24"/>
    </location>
</feature>
<evidence type="ECO:0000313" key="14">
    <source>
        <dbReference type="Proteomes" id="UP000593565"/>
    </source>
</evidence>
<evidence type="ECO:0000256" key="8">
    <source>
        <dbReference type="SAM" id="MobiDB-lite"/>
    </source>
</evidence>
<evidence type="ECO:0000259" key="10">
    <source>
        <dbReference type="PROSITE" id="PS50027"/>
    </source>
</evidence>
<dbReference type="Gene3D" id="2.10.25.10">
    <property type="entry name" value="Laminin"/>
    <property type="match status" value="1"/>
</dbReference>
<evidence type="ECO:0000259" key="12">
    <source>
        <dbReference type="PROSITE" id="PS51117"/>
    </source>
</evidence>
<dbReference type="GO" id="GO:0005576">
    <property type="term" value="C:extracellular region"/>
    <property type="evidence" value="ECO:0007669"/>
    <property type="project" value="UniProtKB-SubCell"/>
</dbReference>
<keyword evidence="2" id="KW-0964">Secreted</keyword>
<evidence type="ECO:0000256" key="2">
    <source>
        <dbReference type="ARBA" id="ARBA00022525"/>
    </source>
</evidence>
<dbReference type="InterPro" id="IPR050440">
    <property type="entry name" value="Laminin/Netrin_ECM"/>
</dbReference>
<comment type="caution">
    <text evidence="13">The sequence shown here is derived from an EMBL/GenBank/DDBJ whole genome shotgun (WGS) entry which is preliminary data.</text>
</comment>
<evidence type="ECO:0008006" key="15">
    <source>
        <dbReference type="Google" id="ProtNLM"/>
    </source>
</evidence>
<dbReference type="GO" id="GO:0070831">
    <property type="term" value="P:basement membrane assembly"/>
    <property type="evidence" value="ECO:0007669"/>
    <property type="project" value="TreeGrafter"/>
</dbReference>
<dbReference type="GO" id="GO:0007411">
    <property type="term" value="P:axon guidance"/>
    <property type="evidence" value="ECO:0007669"/>
    <property type="project" value="TreeGrafter"/>
</dbReference>
<dbReference type="PROSITE" id="PS50027">
    <property type="entry name" value="EGF_LAM_2"/>
    <property type="match status" value="1"/>
</dbReference>
<dbReference type="GO" id="GO:0016477">
    <property type="term" value="P:cell migration"/>
    <property type="evidence" value="ECO:0007669"/>
    <property type="project" value="TreeGrafter"/>
</dbReference>
<dbReference type="Gene3D" id="2.40.50.120">
    <property type="match status" value="1"/>
</dbReference>
<dbReference type="PROSITE" id="PS51117">
    <property type="entry name" value="LAMININ_NTER"/>
    <property type="match status" value="1"/>
</dbReference>
<keyword evidence="5" id="KW-0325">Glycoprotein</keyword>
<dbReference type="Pfam" id="PF01759">
    <property type="entry name" value="NTR"/>
    <property type="match status" value="1"/>
</dbReference>
<dbReference type="PANTHER" id="PTHR10574:SF419">
    <property type="entry name" value="LAMININ SUBUNIT ALPHA-3-RELATED"/>
    <property type="match status" value="1"/>
</dbReference>
<feature type="domain" description="NTR" evidence="11">
    <location>
        <begin position="459"/>
        <end position="580"/>
    </location>
</feature>
<dbReference type="SUPFAM" id="SSF57196">
    <property type="entry name" value="EGF/Laminin"/>
    <property type="match status" value="1"/>
</dbReference>
<feature type="region of interest" description="Disordered" evidence="8">
    <location>
        <begin position="201"/>
        <end position="235"/>
    </location>
</feature>
<evidence type="ECO:0000313" key="13">
    <source>
        <dbReference type="EMBL" id="KAF4093587.1"/>
    </source>
</evidence>
<keyword evidence="6 7" id="KW-0424">Laminin EGF-like domain</keyword>
<dbReference type="GO" id="GO:0043256">
    <property type="term" value="C:laminin complex"/>
    <property type="evidence" value="ECO:0007669"/>
    <property type="project" value="TreeGrafter"/>
</dbReference>
<dbReference type="PANTHER" id="PTHR10574">
    <property type="entry name" value="NETRIN/LAMININ-RELATED"/>
    <property type="match status" value="1"/>
</dbReference>
<dbReference type="InterPro" id="IPR018933">
    <property type="entry name" value="Netrin_module_non-TIMP"/>
</dbReference>
<feature type="chain" id="PRO_5029553983" description="Netrin-4" evidence="9">
    <location>
        <begin position="25"/>
        <end position="581"/>
    </location>
</feature>
<dbReference type="Pfam" id="PF00053">
    <property type="entry name" value="EGF_laminin"/>
    <property type="match status" value="1"/>
</dbReference>
<accession>A0A7J6BG37</accession>
<dbReference type="GO" id="GO:0034446">
    <property type="term" value="P:substrate adhesion-dependent cell spreading"/>
    <property type="evidence" value="ECO:0007669"/>
    <property type="project" value="TreeGrafter"/>
</dbReference>
<evidence type="ECO:0000256" key="1">
    <source>
        <dbReference type="ARBA" id="ARBA00004613"/>
    </source>
</evidence>
<dbReference type="FunFam" id="2.10.25.10:FF:000074">
    <property type="entry name" value="Laminin subunit alpha"/>
    <property type="match status" value="1"/>
</dbReference>
<reference evidence="13 14" key="1">
    <citation type="submission" date="2020-02" db="EMBL/GenBank/DDBJ databases">
        <title>A chromosome-scale genome assembly of the black bullhead catfish (Ameiurus melas).</title>
        <authorList>
            <person name="Wen M."/>
            <person name="Zham M."/>
            <person name="Cabau C."/>
            <person name="Klopp C."/>
            <person name="Donnadieu C."/>
            <person name="Roques C."/>
            <person name="Bouchez O."/>
            <person name="Lampietro C."/>
            <person name="Jouanno E."/>
            <person name="Herpin A."/>
            <person name="Louis A."/>
            <person name="Berthelot C."/>
            <person name="Parey E."/>
            <person name="Roest-Crollius H."/>
            <person name="Braasch I."/>
            <person name="Postlethwait J."/>
            <person name="Robinson-Rechavi M."/>
            <person name="Echchiki A."/>
            <person name="Begum T."/>
            <person name="Montfort J."/>
            <person name="Schartl M."/>
            <person name="Bobe J."/>
            <person name="Guiguen Y."/>
        </authorList>
    </citation>
    <scope>NUCLEOTIDE SEQUENCE [LARGE SCALE GENOMIC DNA]</scope>
    <source>
        <strain evidence="13">M_S1</strain>
        <tissue evidence="13">Blood</tissue>
    </source>
</reference>
<dbReference type="InterPro" id="IPR008211">
    <property type="entry name" value="Laminin_N"/>
</dbReference>
<dbReference type="InterPro" id="IPR001134">
    <property type="entry name" value="Netrin_domain"/>
</dbReference>
<evidence type="ECO:0000256" key="9">
    <source>
        <dbReference type="SAM" id="SignalP"/>
    </source>
</evidence>
<evidence type="ECO:0000256" key="5">
    <source>
        <dbReference type="ARBA" id="ARBA00023180"/>
    </source>
</evidence>
<feature type="domain" description="Laminin N-terminal" evidence="12">
    <location>
        <begin position="1"/>
        <end position="252"/>
    </location>
</feature>
<dbReference type="CDD" id="cd00055">
    <property type="entry name" value="EGF_Lam"/>
    <property type="match status" value="1"/>
</dbReference>
<dbReference type="SMART" id="SM00180">
    <property type="entry name" value="EGF_Lam"/>
    <property type="match status" value="1"/>
</dbReference>
<dbReference type="SMART" id="SM00136">
    <property type="entry name" value="LamNT"/>
    <property type="match status" value="1"/>
</dbReference>
<proteinExistence type="predicted"/>
<evidence type="ECO:0000259" key="11">
    <source>
        <dbReference type="PROSITE" id="PS50189"/>
    </source>
</evidence>
<dbReference type="Pfam" id="PF00055">
    <property type="entry name" value="Laminin_N"/>
    <property type="match status" value="1"/>
</dbReference>
<dbReference type="Proteomes" id="UP000593565">
    <property type="component" value="Unassembled WGS sequence"/>
</dbReference>
<dbReference type="SUPFAM" id="SSF50242">
    <property type="entry name" value="TIMP-like"/>
    <property type="match status" value="1"/>
</dbReference>
<dbReference type="GO" id="GO:0009887">
    <property type="term" value="P:animal organ morphogenesis"/>
    <property type="evidence" value="ECO:0007669"/>
    <property type="project" value="TreeGrafter"/>
</dbReference>
<evidence type="ECO:0000256" key="3">
    <source>
        <dbReference type="ARBA" id="ARBA00022729"/>
    </source>
</evidence>
<organism evidence="13 14">
    <name type="scientific">Ameiurus melas</name>
    <name type="common">Black bullhead</name>
    <name type="synonym">Silurus melas</name>
    <dbReference type="NCBI Taxonomy" id="219545"/>
    <lineage>
        <taxon>Eukaryota</taxon>
        <taxon>Metazoa</taxon>
        <taxon>Chordata</taxon>
        <taxon>Craniata</taxon>
        <taxon>Vertebrata</taxon>
        <taxon>Euteleostomi</taxon>
        <taxon>Actinopterygii</taxon>
        <taxon>Neopterygii</taxon>
        <taxon>Teleostei</taxon>
        <taxon>Ostariophysi</taxon>
        <taxon>Siluriformes</taxon>
        <taxon>Ictaluridae</taxon>
        <taxon>Ameiurus</taxon>
    </lineage>
</organism>
<comment type="caution">
    <text evidence="7">Lacks conserved residue(s) required for the propagation of feature annotation.</text>
</comment>
<evidence type="ECO:0000256" key="6">
    <source>
        <dbReference type="ARBA" id="ARBA00023292"/>
    </source>
</evidence>
<evidence type="ECO:0000256" key="4">
    <source>
        <dbReference type="ARBA" id="ARBA00023157"/>
    </source>
</evidence>
<dbReference type="PROSITE" id="PS50189">
    <property type="entry name" value="NTR"/>
    <property type="match status" value="1"/>
</dbReference>
<dbReference type="AlphaFoldDB" id="A0A7J6BG37"/>
<feature type="compositionally biased region" description="Polar residues" evidence="8">
    <location>
        <begin position="203"/>
        <end position="219"/>
    </location>
</feature>
<gene>
    <name evidence="13" type="ORF">AMELA_G00003520</name>
</gene>